<protein>
    <submittedName>
        <fullName evidence="1">Uncharacterized protein</fullName>
    </submittedName>
</protein>
<gene>
    <name evidence="1" type="ORF">CRP01_02410</name>
</gene>
<organism evidence="1 2">
    <name type="scientific">Flavilitoribacter nigricans (strain ATCC 23147 / DSM 23189 / NBRC 102662 / NCIMB 1420 / SS-2)</name>
    <name type="common">Lewinella nigricans</name>
    <dbReference type="NCBI Taxonomy" id="1122177"/>
    <lineage>
        <taxon>Bacteria</taxon>
        <taxon>Pseudomonadati</taxon>
        <taxon>Bacteroidota</taxon>
        <taxon>Saprospiria</taxon>
        <taxon>Saprospirales</taxon>
        <taxon>Lewinellaceae</taxon>
        <taxon>Flavilitoribacter</taxon>
    </lineage>
</organism>
<keyword evidence="2" id="KW-1185">Reference proteome</keyword>
<reference evidence="1 2" key="1">
    <citation type="submission" date="2017-10" db="EMBL/GenBank/DDBJ databases">
        <title>The draft genome sequence of Lewinella nigricans NBRC 102662.</title>
        <authorList>
            <person name="Wang K."/>
        </authorList>
    </citation>
    <scope>NUCLEOTIDE SEQUENCE [LARGE SCALE GENOMIC DNA]</scope>
    <source>
        <strain evidence="1 2">NBRC 102662</strain>
    </source>
</reference>
<name>A0A2D0NI64_FLAN2</name>
<evidence type="ECO:0000313" key="2">
    <source>
        <dbReference type="Proteomes" id="UP000223913"/>
    </source>
</evidence>
<sequence>MLFGLVIQSGECHTVPGKISRSLAIKKKDVSYRAIPGSNGLEFVIGPPAGRSYQNCGSSSQIPGEKSRLF</sequence>
<accession>A0A2D0NI64</accession>
<comment type="caution">
    <text evidence="1">The sequence shown here is derived from an EMBL/GenBank/DDBJ whole genome shotgun (WGS) entry which is preliminary data.</text>
</comment>
<dbReference type="Proteomes" id="UP000223913">
    <property type="component" value="Unassembled WGS sequence"/>
</dbReference>
<evidence type="ECO:0000313" key="1">
    <source>
        <dbReference type="EMBL" id="PHN08194.1"/>
    </source>
</evidence>
<dbReference type="AlphaFoldDB" id="A0A2D0NI64"/>
<dbReference type="EMBL" id="PDUD01000002">
    <property type="protein sequence ID" value="PHN08194.1"/>
    <property type="molecule type" value="Genomic_DNA"/>
</dbReference>
<proteinExistence type="predicted"/>